<evidence type="ECO:0000256" key="2">
    <source>
        <dbReference type="PROSITE-ProRule" id="PRU00252"/>
    </source>
</evidence>
<dbReference type="GO" id="GO:0003697">
    <property type="term" value="F:single-stranded DNA binding"/>
    <property type="evidence" value="ECO:0007669"/>
    <property type="project" value="InterPro"/>
</dbReference>
<dbReference type="CDD" id="cd04496">
    <property type="entry name" value="SSB_OBF"/>
    <property type="match status" value="1"/>
</dbReference>
<keyword evidence="4" id="KW-1185">Reference proteome</keyword>
<dbReference type="PROSITE" id="PS50935">
    <property type="entry name" value="SSB"/>
    <property type="match status" value="1"/>
</dbReference>
<name>A0A9X2VGG6_9PSEU</name>
<keyword evidence="1 2" id="KW-0238">DNA-binding</keyword>
<evidence type="ECO:0000256" key="1">
    <source>
        <dbReference type="ARBA" id="ARBA00023125"/>
    </source>
</evidence>
<evidence type="ECO:0000313" key="4">
    <source>
        <dbReference type="Proteomes" id="UP001141259"/>
    </source>
</evidence>
<proteinExistence type="predicted"/>
<accession>A0A9X2VGG6</accession>
<dbReference type="InterPro" id="IPR000424">
    <property type="entry name" value="Primosome_PriB/ssb"/>
</dbReference>
<organism evidence="3 4">
    <name type="scientific">Umezawaea endophytica</name>
    <dbReference type="NCBI Taxonomy" id="1654476"/>
    <lineage>
        <taxon>Bacteria</taxon>
        <taxon>Bacillati</taxon>
        <taxon>Actinomycetota</taxon>
        <taxon>Actinomycetes</taxon>
        <taxon>Pseudonocardiales</taxon>
        <taxon>Pseudonocardiaceae</taxon>
        <taxon>Umezawaea</taxon>
    </lineage>
</organism>
<gene>
    <name evidence="3" type="ORF">NZH93_04890</name>
</gene>
<dbReference type="EMBL" id="JANYMP010000002">
    <property type="protein sequence ID" value="MCS7476180.1"/>
    <property type="molecule type" value="Genomic_DNA"/>
</dbReference>
<dbReference type="AlphaFoldDB" id="A0A9X2VGG6"/>
<dbReference type="Pfam" id="PF00436">
    <property type="entry name" value="SSB"/>
    <property type="match status" value="1"/>
</dbReference>
<evidence type="ECO:0000313" key="3">
    <source>
        <dbReference type="EMBL" id="MCS7476180.1"/>
    </source>
</evidence>
<dbReference type="RefSeq" id="WP_259621692.1">
    <property type="nucleotide sequence ID" value="NZ_JANYMP010000002.1"/>
</dbReference>
<dbReference type="Proteomes" id="UP001141259">
    <property type="component" value="Unassembled WGS sequence"/>
</dbReference>
<reference evidence="3" key="1">
    <citation type="submission" date="2022-08" db="EMBL/GenBank/DDBJ databases">
        <authorList>
            <person name="Tistechok S."/>
            <person name="Samborskyy M."/>
            <person name="Roman I."/>
        </authorList>
    </citation>
    <scope>NUCLEOTIDE SEQUENCE</scope>
    <source>
        <strain evidence="3">DSM 103496</strain>
    </source>
</reference>
<comment type="caution">
    <text evidence="3">The sequence shown here is derived from an EMBL/GenBank/DDBJ whole genome shotgun (WGS) entry which is preliminary data.</text>
</comment>
<sequence length="153" mass="16774">MGWNTTAITVVGVVASEVTHRELALGYSRATFRVLSVERRYDAEKKDFVDGDKLFLNVTCWRRLADEVGKALAKGDSVIVTGKLRNRDYELDGERRKVSEIEAVAVGANLQWGRVVVEHSRTGTADVPIPGLPDVVAPRKEGEGVPEVVAVPF</sequence>
<dbReference type="Gene3D" id="2.40.50.140">
    <property type="entry name" value="Nucleic acid-binding proteins"/>
    <property type="match status" value="1"/>
</dbReference>
<dbReference type="InterPro" id="IPR012340">
    <property type="entry name" value="NA-bd_OB-fold"/>
</dbReference>
<protein>
    <submittedName>
        <fullName evidence="3">Single-stranded DNA-binding protein</fullName>
    </submittedName>
</protein>
<dbReference type="SUPFAM" id="SSF50249">
    <property type="entry name" value="Nucleic acid-binding proteins"/>
    <property type="match status" value="1"/>
</dbReference>